<feature type="domain" description="PDZ" evidence="1">
    <location>
        <begin position="103"/>
        <end position="185"/>
    </location>
</feature>
<gene>
    <name evidence="2" type="ORF">GCM10011339_00400</name>
</gene>
<dbReference type="PANTHER" id="PTHR32060">
    <property type="entry name" value="TAIL-SPECIFIC PROTEASE"/>
    <property type="match status" value="1"/>
</dbReference>
<dbReference type="Pfam" id="PF03572">
    <property type="entry name" value="Peptidase_S41"/>
    <property type="match status" value="1"/>
</dbReference>
<dbReference type="InterPro" id="IPR001478">
    <property type="entry name" value="PDZ"/>
</dbReference>
<dbReference type="InterPro" id="IPR036034">
    <property type="entry name" value="PDZ_sf"/>
</dbReference>
<sequence length="488" mass="54745">MLMKISTTYNWLIALVLIASFTISCSDREMEPNPKPIDDDEDDIENPNIAINEWIQAVMDEVYLWTDTMNDPISVDAAPENYFDALLVNQDRFSVIYGNYEELVNLLEGVQKEAGYEIQLFQASNSNDVFGIITYVKQGGPADQAGLKRNDRFYEINGVQMTLSNYTSLLQSRGEPHTLDIRRLNEDSGQFEMLAEDPVSLSTTELVENPIFLDSVYTIDNTKIGYLVYNFFAPGEELESDNIRYGVYDQQLEDIFADFKSKGVQELILDLRYNGGGYTSSAVHLASLVGQGISEGDLFYYTKYNDLVQAYFQQEYGPEYFNIRFVNKTQNIGDQLGSGKVYILTSNNTASSSELIINGLSPYMEVILIGETTYGKNVGSITIQDTENEENDYGLLPIISQSFNKNDNSDYTNGFDPDIESDEFSNNGILLPIGDTNEVMLSAAIAQITGTPAAERSRKAPINMTSVQSSIKNHVRFGRMIESTPEFK</sequence>
<dbReference type="InterPro" id="IPR005151">
    <property type="entry name" value="Tail-specific_protease"/>
</dbReference>
<evidence type="ECO:0000313" key="3">
    <source>
        <dbReference type="Proteomes" id="UP000647339"/>
    </source>
</evidence>
<dbReference type="PROSITE" id="PS51257">
    <property type="entry name" value="PROKAR_LIPOPROTEIN"/>
    <property type="match status" value="1"/>
</dbReference>
<dbReference type="Gene3D" id="3.30.750.170">
    <property type="match status" value="1"/>
</dbReference>
<reference evidence="3" key="1">
    <citation type="journal article" date="2019" name="Int. J. Syst. Evol. Microbiol.">
        <title>The Global Catalogue of Microorganisms (GCM) 10K type strain sequencing project: providing services to taxonomists for standard genome sequencing and annotation.</title>
        <authorList>
            <consortium name="The Broad Institute Genomics Platform"/>
            <consortium name="The Broad Institute Genome Sequencing Center for Infectious Disease"/>
            <person name="Wu L."/>
            <person name="Ma J."/>
        </authorList>
    </citation>
    <scope>NUCLEOTIDE SEQUENCE [LARGE SCALE GENOMIC DNA]</scope>
    <source>
        <strain evidence="3">CGMCC 1.15407</strain>
    </source>
</reference>
<evidence type="ECO:0000313" key="2">
    <source>
        <dbReference type="EMBL" id="GGF16424.1"/>
    </source>
</evidence>
<name>A0ABQ1UFD1_9BACT</name>
<dbReference type="InterPro" id="IPR041489">
    <property type="entry name" value="PDZ_6"/>
</dbReference>
<keyword evidence="3" id="KW-1185">Reference proteome</keyword>
<accession>A0ABQ1UFD1</accession>
<dbReference type="SUPFAM" id="SSF52096">
    <property type="entry name" value="ClpP/crotonase"/>
    <property type="match status" value="1"/>
</dbReference>
<dbReference type="Pfam" id="PF18294">
    <property type="entry name" value="Pept_S41_N"/>
    <property type="match status" value="1"/>
</dbReference>
<dbReference type="EMBL" id="BMIU01000001">
    <property type="protein sequence ID" value="GGF16424.1"/>
    <property type="molecule type" value="Genomic_DNA"/>
</dbReference>
<comment type="caution">
    <text evidence="2">The sequence shown here is derived from an EMBL/GenBank/DDBJ whole genome shotgun (WGS) entry which is preliminary data.</text>
</comment>
<evidence type="ECO:0000259" key="1">
    <source>
        <dbReference type="PROSITE" id="PS50106"/>
    </source>
</evidence>
<dbReference type="Gene3D" id="2.30.42.10">
    <property type="match status" value="1"/>
</dbReference>
<dbReference type="Gene3D" id="3.90.226.10">
    <property type="entry name" value="2-enoyl-CoA Hydratase, Chain A, domain 1"/>
    <property type="match status" value="1"/>
</dbReference>
<dbReference type="InterPro" id="IPR029045">
    <property type="entry name" value="ClpP/crotonase-like_dom_sf"/>
</dbReference>
<proteinExistence type="predicted"/>
<dbReference type="CDD" id="cd07561">
    <property type="entry name" value="Peptidase_S41_CPP_like"/>
    <property type="match status" value="1"/>
</dbReference>
<dbReference type="PANTHER" id="PTHR32060:SF30">
    <property type="entry name" value="CARBOXY-TERMINAL PROCESSING PROTEASE CTPA"/>
    <property type="match status" value="1"/>
</dbReference>
<protein>
    <submittedName>
        <fullName evidence="2">Peptidase S41</fullName>
    </submittedName>
</protein>
<organism evidence="2 3">
    <name type="scientific">Echinicola rosea</name>
    <dbReference type="NCBI Taxonomy" id="1807691"/>
    <lineage>
        <taxon>Bacteria</taxon>
        <taxon>Pseudomonadati</taxon>
        <taxon>Bacteroidota</taxon>
        <taxon>Cytophagia</taxon>
        <taxon>Cytophagales</taxon>
        <taxon>Cyclobacteriaceae</taxon>
        <taxon>Echinicola</taxon>
    </lineage>
</organism>
<dbReference type="SMART" id="SM00245">
    <property type="entry name" value="TSPc"/>
    <property type="match status" value="1"/>
</dbReference>
<dbReference type="Pfam" id="PF17820">
    <property type="entry name" value="PDZ_6"/>
    <property type="match status" value="1"/>
</dbReference>
<dbReference type="InterPro" id="IPR041613">
    <property type="entry name" value="Pept_S41_N"/>
</dbReference>
<dbReference type="Proteomes" id="UP000647339">
    <property type="component" value="Unassembled WGS sequence"/>
</dbReference>
<dbReference type="PROSITE" id="PS50106">
    <property type="entry name" value="PDZ"/>
    <property type="match status" value="1"/>
</dbReference>